<proteinExistence type="predicted"/>
<sequence length="130" mass="14807">MEYEKKGKLKKTIAFDFLGVLTKHDGNSFVSEEVYAQSEPNPDVIATMHTLKENGYKVIIHSTLADEIVMAYCLKHKVPIDEINNNSDYKTGNKGKPVAEVYVDDRALQYSGQSPEKLSEQIMNFKPHWK</sequence>
<gene>
    <name evidence="1" type="ORF">MNBD_BACTEROID05-322</name>
</gene>
<evidence type="ECO:0000313" key="1">
    <source>
        <dbReference type="EMBL" id="VAW13466.1"/>
    </source>
</evidence>
<dbReference type="Gene3D" id="3.40.50.1000">
    <property type="entry name" value="HAD superfamily/HAD-like"/>
    <property type="match status" value="1"/>
</dbReference>
<dbReference type="AlphaFoldDB" id="A0A3B0U246"/>
<reference evidence="1" key="1">
    <citation type="submission" date="2018-06" db="EMBL/GenBank/DDBJ databases">
        <authorList>
            <person name="Zhirakovskaya E."/>
        </authorList>
    </citation>
    <scope>NUCLEOTIDE SEQUENCE</scope>
</reference>
<dbReference type="InterPro" id="IPR023214">
    <property type="entry name" value="HAD_sf"/>
</dbReference>
<accession>A0A3B0U246</accession>
<dbReference type="EMBL" id="UOEN01000170">
    <property type="protein sequence ID" value="VAW13466.1"/>
    <property type="molecule type" value="Genomic_DNA"/>
</dbReference>
<organism evidence="1">
    <name type="scientific">hydrothermal vent metagenome</name>
    <dbReference type="NCBI Taxonomy" id="652676"/>
    <lineage>
        <taxon>unclassified sequences</taxon>
        <taxon>metagenomes</taxon>
        <taxon>ecological metagenomes</taxon>
    </lineage>
</organism>
<name>A0A3B0U246_9ZZZZ</name>
<dbReference type="InterPro" id="IPR036412">
    <property type="entry name" value="HAD-like_sf"/>
</dbReference>
<protein>
    <submittedName>
        <fullName evidence="1">Uncharacterized protein</fullName>
    </submittedName>
</protein>
<dbReference type="SUPFAM" id="SSF56784">
    <property type="entry name" value="HAD-like"/>
    <property type="match status" value="1"/>
</dbReference>